<keyword evidence="4 7" id="KW-1133">Transmembrane helix</keyword>
<dbReference type="PANTHER" id="PTHR30460">
    <property type="entry name" value="MODERATE CONDUCTANCE MECHANOSENSITIVE CHANNEL YBIO"/>
    <property type="match status" value="1"/>
</dbReference>
<dbReference type="Gene3D" id="2.30.30.60">
    <property type="match status" value="1"/>
</dbReference>
<dbReference type="SUPFAM" id="SSF82689">
    <property type="entry name" value="Mechanosensitive channel protein MscS (YggB), C-terminal domain"/>
    <property type="match status" value="1"/>
</dbReference>
<evidence type="ECO:0000256" key="7">
    <source>
        <dbReference type="SAM" id="Phobius"/>
    </source>
</evidence>
<dbReference type="Proteomes" id="UP000295344">
    <property type="component" value="Unassembled WGS sequence"/>
</dbReference>
<evidence type="ECO:0000256" key="6">
    <source>
        <dbReference type="SAM" id="MobiDB-lite"/>
    </source>
</evidence>
<accession>A0A4R7FTA5</accession>
<dbReference type="InterPro" id="IPR045276">
    <property type="entry name" value="YbiO_bact"/>
</dbReference>
<gene>
    <name evidence="9" type="ORF">CLV52_1675</name>
</gene>
<feature type="compositionally biased region" description="Low complexity" evidence="6">
    <location>
        <begin position="361"/>
        <end position="384"/>
    </location>
</feature>
<evidence type="ECO:0000256" key="4">
    <source>
        <dbReference type="ARBA" id="ARBA00022989"/>
    </source>
</evidence>
<dbReference type="GO" id="GO:0008381">
    <property type="term" value="F:mechanosensitive monoatomic ion channel activity"/>
    <property type="evidence" value="ECO:0007669"/>
    <property type="project" value="InterPro"/>
</dbReference>
<dbReference type="GO" id="GO:0005886">
    <property type="term" value="C:plasma membrane"/>
    <property type="evidence" value="ECO:0007669"/>
    <property type="project" value="UniProtKB-SubCell"/>
</dbReference>
<dbReference type="Gene3D" id="3.30.70.100">
    <property type="match status" value="1"/>
</dbReference>
<dbReference type="AlphaFoldDB" id="A0A4R7FTA5"/>
<dbReference type="Pfam" id="PF00924">
    <property type="entry name" value="MS_channel_2nd"/>
    <property type="match status" value="1"/>
</dbReference>
<dbReference type="PANTHER" id="PTHR30460:SF0">
    <property type="entry name" value="MODERATE CONDUCTANCE MECHANOSENSITIVE CHANNEL YBIO"/>
    <property type="match status" value="1"/>
</dbReference>
<feature type="compositionally biased region" description="Polar residues" evidence="6">
    <location>
        <begin position="347"/>
        <end position="356"/>
    </location>
</feature>
<keyword evidence="2" id="KW-1003">Cell membrane</keyword>
<feature type="transmembrane region" description="Helical" evidence="7">
    <location>
        <begin position="127"/>
        <end position="148"/>
    </location>
</feature>
<comment type="caution">
    <text evidence="9">The sequence shown here is derived from an EMBL/GenBank/DDBJ whole genome shotgun (WGS) entry which is preliminary data.</text>
</comment>
<evidence type="ECO:0000256" key="2">
    <source>
        <dbReference type="ARBA" id="ARBA00022475"/>
    </source>
</evidence>
<dbReference type="InterPro" id="IPR011066">
    <property type="entry name" value="MscS_channel_C_sf"/>
</dbReference>
<dbReference type="InterPro" id="IPR023408">
    <property type="entry name" value="MscS_beta-dom_sf"/>
</dbReference>
<feature type="domain" description="Mechanosensitive ion channel MscS" evidence="8">
    <location>
        <begin position="146"/>
        <end position="208"/>
    </location>
</feature>
<dbReference type="InterPro" id="IPR010920">
    <property type="entry name" value="LSM_dom_sf"/>
</dbReference>
<feature type="transmembrane region" description="Helical" evidence="7">
    <location>
        <begin position="32"/>
        <end position="53"/>
    </location>
</feature>
<dbReference type="EMBL" id="SOAM01000001">
    <property type="protein sequence ID" value="TDS81100.1"/>
    <property type="molecule type" value="Genomic_DNA"/>
</dbReference>
<sequence>MRVSEVLLRVPAIGSVWSDIFAVDNGDWGATWWGKIVQILVVLLIAAIVRLVSHRVIDMTVSRIVSGAKKRRNVQDTQALLNSPVSAARIVQRTRTLGSVLNNVIAVVIIIVALITIVTIINAQITGAFSLITAALGAGLGFGAQNLVKDVLTGLFIVSDDQLGVGDIVDTDLATGIVEGVGIRVTQIRDVNGVLWYARNGELTRIGNRSQGWSRAIVDVTVPNGADIESLQHRLLDAAKAAVAMPEYRGSVTETPELWGLESVTADGVVLRIVARTTANQRDDVAWAIRTHLREALEDAGINDVRLSSDRLAEFEYAGALRGIRPPRTGSTPIPRRRAARKPVTPSIESTPSGSIPPQRPRASGRGATGASGTPGATGRTAPRASDDGSDGS</sequence>
<evidence type="ECO:0000256" key="5">
    <source>
        <dbReference type="ARBA" id="ARBA00023136"/>
    </source>
</evidence>
<dbReference type="InterPro" id="IPR006685">
    <property type="entry name" value="MscS_channel_2nd"/>
</dbReference>
<organism evidence="9 10">
    <name type="scientific">Amnibacterium kyonggiense</name>
    <dbReference type="NCBI Taxonomy" id="595671"/>
    <lineage>
        <taxon>Bacteria</taxon>
        <taxon>Bacillati</taxon>
        <taxon>Actinomycetota</taxon>
        <taxon>Actinomycetes</taxon>
        <taxon>Micrococcales</taxon>
        <taxon>Microbacteriaceae</taxon>
        <taxon>Amnibacterium</taxon>
    </lineage>
</organism>
<keyword evidence="5 7" id="KW-0472">Membrane</keyword>
<dbReference type="SUPFAM" id="SSF50182">
    <property type="entry name" value="Sm-like ribonucleoproteins"/>
    <property type="match status" value="1"/>
</dbReference>
<keyword evidence="3 7" id="KW-0812">Transmembrane</keyword>
<reference evidence="9 10" key="1">
    <citation type="submission" date="2019-03" db="EMBL/GenBank/DDBJ databases">
        <title>Genomic Encyclopedia of Archaeal and Bacterial Type Strains, Phase II (KMG-II): from individual species to whole genera.</title>
        <authorList>
            <person name="Goeker M."/>
        </authorList>
    </citation>
    <scope>NUCLEOTIDE SEQUENCE [LARGE SCALE GENOMIC DNA]</scope>
    <source>
        <strain evidence="9 10">DSM 24782</strain>
    </source>
</reference>
<evidence type="ECO:0000259" key="8">
    <source>
        <dbReference type="Pfam" id="PF00924"/>
    </source>
</evidence>
<name>A0A4R7FTA5_9MICO</name>
<keyword evidence="10" id="KW-1185">Reference proteome</keyword>
<feature type="region of interest" description="Disordered" evidence="6">
    <location>
        <begin position="323"/>
        <end position="393"/>
    </location>
</feature>
<dbReference type="Gene3D" id="1.10.287.1260">
    <property type="match status" value="1"/>
</dbReference>
<feature type="transmembrane region" description="Helical" evidence="7">
    <location>
        <begin position="100"/>
        <end position="121"/>
    </location>
</feature>
<evidence type="ECO:0000256" key="1">
    <source>
        <dbReference type="ARBA" id="ARBA00004651"/>
    </source>
</evidence>
<evidence type="ECO:0000256" key="3">
    <source>
        <dbReference type="ARBA" id="ARBA00022692"/>
    </source>
</evidence>
<proteinExistence type="predicted"/>
<evidence type="ECO:0000313" key="10">
    <source>
        <dbReference type="Proteomes" id="UP000295344"/>
    </source>
</evidence>
<protein>
    <submittedName>
        <fullName evidence="9">Small conductance mechanosensitive channel</fullName>
    </submittedName>
</protein>
<dbReference type="OrthoDB" id="4638917at2"/>
<comment type="subcellular location">
    <subcellularLocation>
        <location evidence="1">Cell membrane</location>
        <topology evidence="1">Multi-pass membrane protein</topology>
    </subcellularLocation>
</comment>
<evidence type="ECO:0000313" key="9">
    <source>
        <dbReference type="EMBL" id="TDS81100.1"/>
    </source>
</evidence>